<keyword evidence="1" id="KW-0472">Membrane</keyword>
<dbReference type="RefSeq" id="WP_147372690.1">
    <property type="nucleotide sequence ID" value="NZ_QWFX01000006.1"/>
</dbReference>
<accession>A0A399RK10</accession>
<keyword evidence="1" id="KW-0812">Transmembrane</keyword>
<evidence type="ECO:0000313" key="2">
    <source>
        <dbReference type="EMBL" id="RIJ30079.1"/>
    </source>
</evidence>
<keyword evidence="3" id="KW-1185">Reference proteome</keyword>
<dbReference type="OrthoDB" id="2542372at2"/>
<name>A0A399RK10_9PROT</name>
<dbReference type="AlphaFoldDB" id="A0A399RK10"/>
<reference evidence="2 3" key="1">
    <citation type="submission" date="2018-08" db="EMBL/GenBank/DDBJ databases">
        <title>Henriciella mobilis sp. nov., isolated from seawater.</title>
        <authorList>
            <person name="Cheng H."/>
            <person name="Wu Y.-H."/>
            <person name="Xu X.-W."/>
            <person name="Guo L.-L."/>
        </authorList>
    </citation>
    <scope>NUCLEOTIDE SEQUENCE [LARGE SCALE GENOMIC DNA]</scope>
    <source>
        <strain evidence="2 3">JN25</strain>
    </source>
</reference>
<feature type="transmembrane region" description="Helical" evidence="1">
    <location>
        <begin position="153"/>
        <end position="172"/>
    </location>
</feature>
<gene>
    <name evidence="2" type="ORF">D1223_05335</name>
</gene>
<feature type="transmembrane region" description="Helical" evidence="1">
    <location>
        <begin position="51"/>
        <end position="75"/>
    </location>
</feature>
<feature type="transmembrane region" description="Helical" evidence="1">
    <location>
        <begin position="193"/>
        <end position="217"/>
    </location>
</feature>
<feature type="transmembrane region" description="Helical" evidence="1">
    <location>
        <begin position="117"/>
        <end position="141"/>
    </location>
</feature>
<dbReference type="Proteomes" id="UP000266385">
    <property type="component" value="Unassembled WGS sequence"/>
</dbReference>
<feature type="transmembrane region" description="Helical" evidence="1">
    <location>
        <begin position="223"/>
        <end position="243"/>
    </location>
</feature>
<sequence>MTRQAISRLFRWAGIAAASALTAWFVWRLVLADWSSLPAELPPILLVAAPALALVYACLGLLLAFAWSWLAGAFIGEGYGQVRLHATTQVMKYLPGNVFHLAGRHGFAKRQGASHRALVLAALAEAGLLVFAAGIVAMLALPYLSGLIALPPAIWITAGACMLTGLALVLAWQRDRVGGILRKLKSARQPLMGAGLAYLVFFAASGLIGYVLFALIAGDNASGYLAATMGAMALAWLAGFLTPGAPAGLGVRESVLLIILAPAAGEASILALAALFRIVTVLGDGLLALGAAAFVKPAVGNGDRLHGQASGLGTPS</sequence>
<dbReference type="EMBL" id="QWFX01000006">
    <property type="protein sequence ID" value="RIJ30079.1"/>
    <property type="molecule type" value="Genomic_DNA"/>
</dbReference>
<organism evidence="2 3">
    <name type="scientific">Henriciella mobilis</name>
    <dbReference type="NCBI Taxonomy" id="2305467"/>
    <lineage>
        <taxon>Bacteria</taxon>
        <taxon>Pseudomonadati</taxon>
        <taxon>Pseudomonadota</taxon>
        <taxon>Alphaproteobacteria</taxon>
        <taxon>Hyphomonadales</taxon>
        <taxon>Hyphomonadaceae</taxon>
        <taxon>Henriciella</taxon>
    </lineage>
</organism>
<proteinExistence type="predicted"/>
<evidence type="ECO:0008006" key="4">
    <source>
        <dbReference type="Google" id="ProtNLM"/>
    </source>
</evidence>
<protein>
    <recommendedName>
        <fullName evidence="4">Flippase-like domain-containing protein</fullName>
    </recommendedName>
</protein>
<keyword evidence="1" id="KW-1133">Transmembrane helix</keyword>
<comment type="caution">
    <text evidence="2">The sequence shown here is derived from an EMBL/GenBank/DDBJ whole genome shotgun (WGS) entry which is preliminary data.</text>
</comment>
<evidence type="ECO:0000313" key="3">
    <source>
        <dbReference type="Proteomes" id="UP000266385"/>
    </source>
</evidence>
<feature type="transmembrane region" description="Helical" evidence="1">
    <location>
        <begin position="255"/>
        <end position="279"/>
    </location>
</feature>
<feature type="transmembrane region" description="Helical" evidence="1">
    <location>
        <begin position="12"/>
        <end position="31"/>
    </location>
</feature>
<evidence type="ECO:0000256" key="1">
    <source>
        <dbReference type="SAM" id="Phobius"/>
    </source>
</evidence>